<evidence type="ECO:0000313" key="3">
    <source>
        <dbReference type="EMBL" id="KAF5362704.1"/>
    </source>
</evidence>
<keyword evidence="2" id="KW-0812">Transmembrane</keyword>
<name>A0A8H5GCW1_9AGAR</name>
<keyword evidence="2" id="KW-0472">Membrane</keyword>
<feature type="compositionally biased region" description="Polar residues" evidence="1">
    <location>
        <begin position="486"/>
        <end position="495"/>
    </location>
</feature>
<dbReference type="EMBL" id="JAACJM010000037">
    <property type="protein sequence ID" value="KAF5362704.1"/>
    <property type="molecule type" value="Genomic_DNA"/>
</dbReference>
<feature type="region of interest" description="Disordered" evidence="1">
    <location>
        <begin position="422"/>
        <end position="502"/>
    </location>
</feature>
<feature type="compositionally biased region" description="Low complexity" evidence="1">
    <location>
        <begin position="544"/>
        <end position="558"/>
    </location>
</feature>
<dbReference type="Proteomes" id="UP000559256">
    <property type="component" value="Unassembled WGS sequence"/>
</dbReference>
<evidence type="ECO:0000313" key="4">
    <source>
        <dbReference type="Proteomes" id="UP000559256"/>
    </source>
</evidence>
<dbReference type="OrthoDB" id="2576082at2759"/>
<organism evidence="3 4">
    <name type="scientific">Tetrapyrgos nigripes</name>
    <dbReference type="NCBI Taxonomy" id="182062"/>
    <lineage>
        <taxon>Eukaryota</taxon>
        <taxon>Fungi</taxon>
        <taxon>Dikarya</taxon>
        <taxon>Basidiomycota</taxon>
        <taxon>Agaricomycotina</taxon>
        <taxon>Agaricomycetes</taxon>
        <taxon>Agaricomycetidae</taxon>
        <taxon>Agaricales</taxon>
        <taxon>Marasmiineae</taxon>
        <taxon>Marasmiaceae</taxon>
        <taxon>Tetrapyrgos</taxon>
    </lineage>
</organism>
<feature type="region of interest" description="Disordered" evidence="1">
    <location>
        <begin position="705"/>
        <end position="737"/>
    </location>
</feature>
<protein>
    <recommendedName>
        <fullName evidence="5">Transmembrane protein</fullName>
    </recommendedName>
</protein>
<accession>A0A8H5GCW1</accession>
<dbReference type="AlphaFoldDB" id="A0A8H5GCW1"/>
<gene>
    <name evidence="3" type="ORF">D9758_011701</name>
</gene>
<comment type="caution">
    <text evidence="3">The sequence shown here is derived from an EMBL/GenBank/DDBJ whole genome shotgun (WGS) entry which is preliminary data.</text>
</comment>
<evidence type="ECO:0008006" key="5">
    <source>
        <dbReference type="Google" id="ProtNLM"/>
    </source>
</evidence>
<reference evidence="3 4" key="1">
    <citation type="journal article" date="2020" name="ISME J.">
        <title>Uncovering the hidden diversity of litter-decomposition mechanisms in mushroom-forming fungi.</title>
        <authorList>
            <person name="Floudas D."/>
            <person name="Bentzer J."/>
            <person name="Ahren D."/>
            <person name="Johansson T."/>
            <person name="Persson P."/>
            <person name="Tunlid A."/>
        </authorList>
    </citation>
    <scope>NUCLEOTIDE SEQUENCE [LARGE SCALE GENOMIC DNA]</scope>
    <source>
        <strain evidence="3 4">CBS 291.85</strain>
    </source>
</reference>
<evidence type="ECO:0000256" key="2">
    <source>
        <dbReference type="SAM" id="Phobius"/>
    </source>
</evidence>
<dbReference type="Gene3D" id="2.60.120.260">
    <property type="entry name" value="Galactose-binding domain-like"/>
    <property type="match status" value="2"/>
</dbReference>
<feature type="region of interest" description="Disordered" evidence="1">
    <location>
        <begin position="522"/>
        <end position="613"/>
    </location>
</feature>
<evidence type="ECO:0000256" key="1">
    <source>
        <dbReference type="SAM" id="MobiDB-lite"/>
    </source>
</evidence>
<sequence length="737" mass="80000">MLVTVEECSPLIHYEPAGYWEEGREFGNESYSGGSYMLSWHPSSTASFAFNGTGFSIFGVQGPSLGNFVVSVDGVNNTGTANLPELKYQAVLFEARELDDGPHNVVFSIADGNRPVKIDFITWTSNMDLGNDDGNPPVDGDEEQVKFFQDSDEHFTYSPRDAWNTDPERVQGFKNQSGHSTTHPDASMMFTFNGTAISLCGSVGPAQTSSYSVSLDSMAPVWFNATRTWWAKDQVLYHASNLGHGEHTIVVTNAHQGTATPRSPPDLNSNPLVPRTWSRRQVKLKNIGEEGPILGLYGRGLRRQAVPSDAQGILGAFDLDYAKVWGADLAAVTSTSASPTLTPSSAGTTLSTGAIAGISVASVVFLSLLGALWFLNKRNNILWRHLQKGYMVQSQYDASGSPRSTSPGQNMSSVSLLHNQPIRRGTGDIDPFPPGYDAATRHPGANRPGLYVPYAGFGHQKSSSKSSSPLESSEESLPTKEGYQTYYDNAPTTLRPTEPIRSDTMLTSSTLVAEDGTFATLDDIAEGPKSPVKPVKRSLRRVGPPTNSTITTPTTPTPSMRISGPGNSTRSSRRRNKAYLSSQRSKASRRTHSSSPSRDQLLGPGNHFNSDSDLNEWEYEDDISDEWEEAQEFYASEASLAGILAGTPVSYGRRRLSLDARTQSELEVQTPIGRNIDYRDAPVPEVPLVRHGSSVAGMGTMDVTGGSEGRSYQPRHQGTDDTMSTLPAYTSKRNSLL</sequence>
<proteinExistence type="predicted"/>
<feature type="transmembrane region" description="Helical" evidence="2">
    <location>
        <begin position="354"/>
        <end position="375"/>
    </location>
</feature>
<keyword evidence="4" id="KW-1185">Reference proteome</keyword>
<feature type="compositionally biased region" description="Polar residues" evidence="1">
    <location>
        <begin position="714"/>
        <end position="737"/>
    </location>
</feature>
<feature type="compositionally biased region" description="Low complexity" evidence="1">
    <location>
        <begin position="461"/>
        <end position="471"/>
    </location>
</feature>
<keyword evidence="2" id="KW-1133">Transmembrane helix</keyword>